<keyword evidence="1" id="KW-0472">Membrane</keyword>
<name>A0ABY6M031_9FLAO</name>
<feature type="transmembrane region" description="Helical" evidence="1">
    <location>
        <begin position="71"/>
        <end position="95"/>
    </location>
</feature>
<keyword evidence="1" id="KW-0812">Transmembrane</keyword>
<sequence>MKSKLLKPLTKYIILLIINYIIFIPWNYFFIITEHKSFESLIKFQTFSDYGIRIIITILLAIDFNKLKLKYALLACISSLFYPLLGIIVFSLLFLEKEKQACA</sequence>
<keyword evidence="1" id="KW-1133">Transmembrane helix</keyword>
<accession>A0ABY6M031</accession>
<organism evidence="2 3">
    <name type="scientific">Flavobacterium agricola</name>
    <dbReference type="NCBI Taxonomy" id="2870839"/>
    <lineage>
        <taxon>Bacteria</taxon>
        <taxon>Pseudomonadati</taxon>
        <taxon>Bacteroidota</taxon>
        <taxon>Flavobacteriia</taxon>
        <taxon>Flavobacteriales</taxon>
        <taxon>Flavobacteriaceae</taxon>
        <taxon>Flavobacterium</taxon>
    </lineage>
</organism>
<gene>
    <name evidence="2" type="ORF">K5I29_02430</name>
</gene>
<feature type="transmembrane region" description="Helical" evidence="1">
    <location>
        <begin position="12"/>
        <end position="32"/>
    </location>
</feature>
<keyword evidence="3" id="KW-1185">Reference proteome</keyword>
<proteinExistence type="predicted"/>
<evidence type="ECO:0000313" key="2">
    <source>
        <dbReference type="EMBL" id="UYW01801.1"/>
    </source>
</evidence>
<protein>
    <submittedName>
        <fullName evidence="2">Uncharacterized protein</fullName>
    </submittedName>
</protein>
<dbReference type="EMBL" id="CP081495">
    <property type="protein sequence ID" value="UYW01801.1"/>
    <property type="molecule type" value="Genomic_DNA"/>
</dbReference>
<evidence type="ECO:0000256" key="1">
    <source>
        <dbReference type="SAM" id="Phobius"/>
    </source>
</evidence>
<reference evidence="2" key="1">
    <citation type="submission" date="2021-08" db="EMBL/GenBank/DDBJ databases">
        <title>Flavobacterium sp. strain CC-SYL302.</title>
        <authorList>
            <person name="Lin S.-Y."/>
            <person name="Lee T.-H."/>
            <person name="Young C.-C."/>
        </authorList>
    </citation>
    <scope>NUCLEOTIDE SEQUENCE</scope>
    <source>
        <strain evidence="2">CC-SYL302</strain>
    </source>
</reference>
<dbReference type="Proteomes" id="UP001163328">
    <property type="component" value="Chromosome"/>
</dbReference>
<evidence type="ECO:0000313" key="3">
    <source>
        <dbReference type="Proteomes" id="UP001163328"/>
    </source>
</evidence>
<dbReference type="RefSeq" id="WP_264434275.1">
    <property type="nucleotide sequence ID" value="NZ_CP081495.1"/>
</dbReference>